<keyword evidence="2 6" id="KW-0812">Transmembrane</keyword>
<evidence type="ECO:0000259" key="7">
    <source>
        <dbReference type="PROSITE" id="PS50222"/>
    </source>
</evidence>
<dbReference type="GO" id="GO:0016020">
    <property type="term" value="C:membrane"/>
    <property type="evidence" value="ECO:0007669"/>
    <property type="project" value="UniProtKB-SubCell"/>
</dbReference>
<dbReference type="AlphaFoldDB" id="A0A7S2RE92"/>
<dbReference type="InterPro" id="IPR011992">
    <property type="entry name" value="EF-hand-dom_pair"/>
</dbReference>
<evidence type="ECO:0000256" key="5">
    <source>
        <dbReference type="ARBA" id="ARBA00023136"/>
    </source>
</evidence>
<evidence type="ECO:0000256" key="1">
    <source>
        <dbReference type="ARBA" id="ARBA00004141"/>
    </source>
</evidence>
<feature type="domain" description="EF-hand" evidence="7">
    <location>
        <begin position="236"/>
        <end position="271"/>
    </location>
</feature>
<keyword evidence="3" id="KW-0106">Calcium</keyword>
<dbReference type="InterPro" id="IPR002048">
    <property type="entry name" value="EF_hand_dom"/>
</dbReference>
<name>A0A7S2RE92_9STRA</name>
<feature type="transmembrane region" description="Helical" evidence="6">
    <location>
        <begin position="100"/>
        <end position="119"/>
    </location>
</feature>
<dbReference type="InterPro" id="IPR018247">
    <property type="entry name" value="EF_Hand_1_Ca_BS"/>
</dbReference>
<dbReference type="Pfam" id="PF08507">
    <property type="entry name" value="COPI_assoc"/>
    <property type="match status" value="1"/>
</dbReference>
<evidence type="ECO:0000256" key="3">
    <source>
        <dbReference type="ARBA" id="ARBA00022837"/>
    </source>
</evidence>
<dbReference type="Pfam" id="PF13499">
    <property type="entry name" value="EF-hand_7"/>
    <property type="match status" value="1"/>
</dbReference>
<organism evidence="8">
    <name type="scientific">Eucampia antarctica</name>
    <dbReference type="NCBI Taxonomy" id="49252"/>
    <lineage>
        <taxon>Eukaryota</taxon>
        <taxon>Sar</taxon>
        <taxon>Stramenopiles</taxon>
        <taxon>Ochrophyta</taxon>
        <taxon>Bacillariophyta</taxon>
        <taxon>Mediophyceae</taxon>
        <taxon>Biddulphiophycidae</taxon>
        <taxon>Hemiaulales</taxon>
        <taxon>Hemiaulaceae</taxon>
        <taxon>Eucampia</taxon>
    </lineage>
</organism>
<dbReference type="GO" id="GO:0005509">
    <property type="term" value="F:calcium ion binding"/>
    <property type="evidence" value="ECO:0007669"/>
    <property type="project" value="InterPro"/>
</dbReference>
<reference evidence="8" key="1">
    <citation type="submission" date="2021-01" db="EMBL/GenBank/DDBJ databases">
        <authorList>
            <person name="Corre E."/>
            <person name="Pelletier E."/>
            <person name="Niang G."/>
            <person name="Scheremetjew M."/>
            <person name="Finn R."/>
            <person name="Kale V."/>
            <person name="Holt S."/>
            <person name="Cochrane G."/>
            <person name="Meng A."/>
            <person name="Brown T."/>
            <person name="Cohen L."/>
        </authorList>
    </citation>
    <scope>NUCLEOTIDE SEQUENCE</scope>
    <source>
        <strain evidence="8">CCMP1452</strain>
    </source>
</reference>
<proteinExistence type="predicted"/>
<accession>A0A7S2RE92</accession>
<sequence>MATESTPLTKGNLENAGKRLADAGNQIKGKALECLTEENLEKAGKHLADAGNQVKGKALDLVNSAGNDFMPLHVLSVLGGLAVTSSSAFNFILNLITLNICGAIMEFYCTLLGGVIVLIEISKLVTFTKSFEKFIDEYVYILGFVSGRGIFYFIVGTLKLTQFNVINLVAGCFMCFVGIIYYIIGLSIAKKFEKIRTGVFGNINLRIKFQTADTNGTGFLNMEEFHKLLQELEVDLDKRETKMAFSQLDKNGDYVVSFEEFEKFCEEFKFGREQNAIIDSYV</sequence>
<dbReference type="EMBL" id="HBHI01012136">
    <property type="protein sequence ID" value="CAD9668340.1"/>
    <property type="molecule type" value="Transcribed_RNA"/>
</dbReference>
<keyword evidence="5 6" id="KW-0472">Membrane</keyword>
<dbReference type="PROSITE" id="PS50222">
    <property type="entry name" value="EF_HAND_2"/>
    <property type="match status" value="2"/>
</dbReference>
<feature type="transmembrane region" description="Helical" evidence="6">
    <location>
        <begin position="165"/>
        <end position="184"/>
    </location>
</feature>
<feature type="domain" description="EF-hand" evidence="7">
    <location>
        <begin position="209"/>
        <end position="235"/>
    </location>
</feature>
<comment type="subcellular location">
    <subcellularLocation>
        <location evidence="1">Membrane</location>
        <topology evidence="1">Multi-pass membrane protein</topology>
    </subcellularLocation>
</comment>
<feature type="transmembrane region" description="Helical" evidence="6">
    <location>
        <begin position="139"/>
        <end position="158"/>
    </location>
</feature>
<dbReference type="PROSITE" id="PS00018">
    <property type="entry name" value="EF_HAND_1"/>
    <property type="match status" value="1"/>
</dbReference>
<feature type="transmembrane region" description="Helical" evidence="6">
    <location>
        <begin position="72"/>
        <end position="93"/>
    </location>
</feature>
<evidence type="ECO:0000256" key="6">
    <source>
        <dbReference type="SAM" id="Phobius"/>
    </source>
</evidence>
<evidence type="ECO:0000256" key="4">
    <source>
        <dbReference type="ARBA" id="ARBA00022989"/>
    </source>
</evidence>
<gene>
    <name evidence="8" type="ORF">EANT1437_LOCUS6211</name>
</gene>
<keyword evidence="4 6" id="KW-1133">Transmembrane helix</keyword>
<evidence type="ECO:0000313" key="8">
    <source>
        <dbReference type="EMBL" id="CAD9668340.1"/>
    </source>
</evidence>
<dbReference type="SMART" id="SM00054">
    <property type="entry name" value="EFh"/>
    <property type="match status" value="2"/>
</dbReference>
<dbReference type="Gene3D" id="1.10.238.10">
    <property type="entry name" value="EF-hand"/>
    <property type="match status" value="1"/>
</dbReference>
<dbReference type="InterPro" id="IPR013714">
    <property type="entry name" value="Golgi_TVP15"/>
</dbReference>
<dbReference type="SUPFAM" id="SSF47473">
    <property type="entry name" value="EF-hand"/>
    <property type="match status" value="1"/>
</dbReference>
<evidence type="ECO:0000256" key="2">
    <source>
        <dbReference type="ARBA" id="ARBA00022692"/>
    </source>
</evidence>
<protein>
    <recommendedName>
        <fullName evidence="7">EF-hand domain-containing protein</fullName>
    </recommendedName>
</protein>